<dbReference type="SUPFAM" id="SSF110997">
    <property type="entry name" value="Sporulation related repeat"/>
    <property type="match status" value="1"/>
</dbReference>
<name>A0A4S4C411_9BACI</name>
<dbReference type="PROSITE" id="PS51724">
    <property type="entry name" value="SPOR"/>
    <property type="match status" value="1"/>
</dbReference>
<evidence type="ECO:0000313" key="2">
    <source>
        <dbReference type="Proteomes" id="UP000310334"/>
    </source>
</evidence>
<sequence>MDKQTTDTLKIKINGLERPLTKENENTEEIPITSWDEKLKAETEVASAKQPIEKEDEFPWLLPDEEEEIYLEDPKVITPSKKKKQLSNQTITPYHYPTKSNRKKYDVAFPVKRIMTILLLAIGVGIMFGYIALNFLSNDDMPTASTPSEVINENQANIENSEGVNDEKETGTNAGVSTSSTATLQLYAVQGGIFSTKAGAETVASDIKAKGFASAVMEIDGSFTVFAGLGKEKAQTSALNEQYKQKDFADFWGGKQLSSPISTSSSAAQWASSIQELSSLSSLIANGNSVSDDEITKAESAIKEIKTSDETEKKLLEKLLLAADNVKNNQGWEAQQKLLDVMSGISSK</sequence>
<gene>
    <name evidence="1" type="ORF">E6W99_04170</name>
</gene>
<organism evidence="1 2">
    <name type="scientific">Metabacillus sediminilitoris</name>
    <dbReference type="NCBI Taxonomy" id="2567941"/>
    <lineage>
        <taxon>Bacteria</taxon>
        <taxon>Bacillati</taxon>
        <taxon>Bacillota</taxon>
        <taxon>Bacilli</taxon>
        <taxon>Bacillales</taxon>
        <taxon>Bacillaceae</taxon>
        <taxon>Metabacillus</taxon>
    </lineage>
</organism>
<dbReference type="Gene3D" id="3.30.70.1070">
    <property type="entry name" value="Sporulation related repeat"/>
    <property type="match status" value="1"/>
</dbReference>
<accession>A0A4S4C411</accession>
<reference evidence="1 2" key="1">
    <citation type="submission" date="2019-04" db="EMBL/GenBank/DDBJ databases">
        <title>Bacillus sediminilitoris sp. nov., isolated from a tidal flat sediment on the East China Sea.</title>
        <authorList>
            <person name="Wei Y."/>
            <person name="Mao H."/>
            <person name="Fang J."/>
        </authorList>
    </citation>
    <scope>NUCLEOTIDE SEQUENCE [LARGE SCALE GENOMIC DNA]</scope>
    <source>
        <strain evidence="1 2">DSL-17</strain>
    </source>
</reference>
<dbReference type="Proteomes" id="UP000310334">
    <property type="component" value="Unassembled WGS sequence"/>
</dbReference>
<keyword evidence="2" id="KW-1185">Reference proteome</keyword>
<evidence type="ECO:0000313" key="1">
    <source>
        <dbReference type="EMBL" id="THF81852.1"/>
    </source>
</evidence>
<dbReference type="GO" id="GO:0042834">
    <property type="term" value="F:peptidoglycan binding"/>
    <property type="evidence" value="ECO:0007669"/>
    <property type="project" value="InterPro"/>
</dbReference>
<dbReference type="EMBL" id="SSNT01000003">
    <property type="protein sequence ID" value="THF81852.1"/>
    <property type="molecule type" value="Genomic_DNA"/>
</dbReference>
<dbReference type="Pfam" id="PF05036">
    <property type="entry name" value="SPOR"/>
    <property type="match status" value="1"/>
</dbReference>
<dbReference type="RefSeq" id="WP_136351939.1">
    <property type="nucleotide sequence ID" value="NZ_CP046266.1"/>
</dbReference>
<dbReference type="AlphaFoldDB" id="A0A4S4C411"/>
<proteinExistence type="predicted"/>
<comment type="caution">
    <text evidence="1">The sequence shown here is derived from an EMBL/GenBank/DDBJ whole genome shotgun (WGS) entry which is preliminary data.</text>
</comment>
<protein>
    <submittedName>
        <fullName evidence="1">SPOR domain-containing protein</fullName>
    </submittedName>
</protein>
<dbReference type="OrthoDB" id="2938787at2"/>
<dbReference type="InterPro" id="IPR036680">
    <property type="entry name" value="SPOR-like_sf"/>
</dbReference>
<dbReference type="InterPro" id="IPR007730">
    <property type="entry name" value="SPOR-like_dom"/>
</dbReference>